<dbReference type="PROSITE" id="PS51892">
    <property type="entry name" value="SUBTILASE"/>
    <property type="match status" value="1"/>
</dbReference>
<keyword evidence="11" id="KW-1185">Reference proteome</keyword>
<dbReference type="PROSITE" id="PS00137">
    <property type="entry name" value="SUBTILASE_HIS"/>
    <property type="match status" value="1"/>
</dbReference>
<dbReference type="GO" id="GO:0006508">
    <property type="term" value="P:proteolysis"/>
    <property type="evidence" value="ECO:0007669"/>
    <property type="project" value="UniProtKB-KW"/>
</dbReference>
<comment type="caution">
    <text evidence="10">The sequence shown here is derived from an EMBL/GenBank/DDBJ whole genome shotgun (WGS) entry which is preliminary data.</text>
</comment>
<dbReference type="PANTHER" id="PTHR43399">
    <property type="entry name" value="SUBTILISIN-RELATED"/>
    <property type="match status" value="1"/>
</dbReference>
<name>A0AAP2DA64_9BACT</name>
<evidence type="ECO:0000256" key="7">
    <source>
        <dbReference type="RuleBase" id="RU003355"/>
    </source>
</evidence>
<sequence length="429" mass="46031">MANFSFTRRSAGAPPASAEKEAGAHRFTGRDLVVLDDTARSAAIERKAQTVSLRMANLRDYKSTTSPLIAVSKALAEADGVVFDQLKVAVVNAPHTEQVHRLTTARSGDRIFLGQERERYVYALAKRAGRNTRNTKQAKKPLTSYLDDEHATWGIHATNVLQSKYTGKGVRIAILDTGIYTGHPDFEGRKIRAVSFVGQSPNDVDGHGTHCAGVAAGHVSQSHGFRYGVAPNAQLFVAKVLKNNGEGEDNFVLAGIEWALESKCKVISMSLGSAVKNGETYYESYETVARRALKSGTLLIAAAGNDSRRKRGVIKPVNHPANCPSILSVSAVDHQYQVADFSCGGSRKKGNQVNITAPGVDIISCTKKGKYDILSGTSMATPFVAGMAALLWEKYPNVTGDAIWKKLVAGARALDLRSSDAGVGIVFTP</sequence>
<evidence type="ECO:0000256" key="2">
    <source>
        <dbReference type="ARBA" id="ARBA00022670"/>
    </source>
</evidence>
<evidence type="ECO:0000256" key="3">
    <source>
        <dbReference type="ARBA" id="ARBA00022801"/>
    </source>
</evidence>
<dbReference type="PROSITE" id="PS00138">
    <property type="entry name" value="SUBTILASE_SER"/>
    <property type="match status" value="1"/>
</dbReference>
<evidence type="ECO:0000313" key="11">
    <source>
        <dbReference type="Proteomes" id="UP001319180"/>
    </source>
</evidence>
<evidence type="ECO:0000313" key="10">
    <source>
        <dbReference type="EMBL" id="MBT1688278.1"/>
    </source>
</evidence>
<dbReference type="PROSITE" id="PS00136">
    <property type="entry name" value="SUBTILASE_ASP"/>
    <property type="match status" value="1"/>
</dbReference>
<evidence type="ECO:0000256" key="4">
    <source>
        <dbReference type="ARBA" id="ARBA00022825"/>
    </source>
</evidence>
<dbReference type="InterPro" id="IPR015500">
    <property type="entry name" value="Peptidase_S8_subtilisin-rel"/>
</dbReference>
<dbReference type="Proteomes" id="UP001319180">
    <property type="component" value="Unassembled WGS sequence"/>
</dbReference>
<evidence type="ECO:0000259" key="9">
    <source>
        <dbReference type="Pfam" id="PF00082"/>
    </source>
</evidence>
<dbReference type="PRINTS" id="PR00723">
    <property type="entry name" value="SUBTILISIN"/>
</dbReference>
<dbReference type="PANTHER" id="PTHR43399:SF4">
    <property type="entry name" value="CELL WALL-ASSOCIATED PROTEASE"/>
    <property type="match status" value="1"/>
</dbReference>
<feature type="active site" description="Charge relay system" evidence="5 6">
    <location>
        <position position="176"/>
    </location>
</feature>
<dbReference type="InterPro" id="IPR036852">
    <property type="entry name" value="Peptidase_S8/S53_dom_sf"/>
</dbReference>
<dbReference type="SUPFAM" id="SSF52743">
    <property type="entry name" value="Subtilisin-like"/>
    <property type="match status" value="1"/>
</dbReference>
<feature type="active site" description="Charge relay system" evidence="5 6">
    <location>
        <position position="207"/>
    </location>
</feature>
<proteinExistence type="inferred from homology"/>
<evidence type="ECO:0000256" key="1">
    <source>
        <dbReference type="ARBA" id="ARBA00011073"/>
    </source>
</evidence>
<dbReference type="InterPro" id="IPR022398">
    <property type="entry name" value="Peptidase_S8_His-AS"/>
</dbReference>
<dbReference type="InterPro" id="IPR023827">
    <property type="entry name" value="Peptidase_S8_Asp-AS"/>
</dbReference>
<dbReference type="InterPro" id="IPR000209">
    <property type="entry name" value="Peptidase_S8/S53_dom"/>
</dbReference>
<keyword evidence="3 6" id="KW-0378">Hydrolase</keyword>
<feature type="domain" description="Peptidase S8/S53" evidence="9">
    <location>
        <begin position="167"/>
        <end position="413"/>
    </location>
</feature>
<organism evidence="10 11">
    <name type="scientific">Dawidia soli</name>
    <dbReference type="NCBI Taxonomy" id="2782352"/>
    <lineage>
        <taxon>Bacteria</taxon>
        <taxon>Pseudomonadati</taxon>
        <taxon>Bacteroidota</taxon>
        <taxon>Cytophagia</taxon>
        <taxon>Cytophagales</taxon>
        <taxon>Chryseotaleaceae</taxon>
        <taxon>Dawidia</taxon>
    </lineage>
</organism>
<evidence type="ECO:0000256" key="5">
    <source>
        <dbReference type="PIRSR" id="PIRSR615500-1"/>
    </source>
</evidence>
<evidence type="ECO:0000256" key="8">
    <source>
        <dbReference type="SAM" id="MobiDB-lite"/>
    </source>
</evidence>
<dbReference type="InterPro" id="IPR051048">
    <property type="entry name" value="Peptidase_S8/S53_subtilisin"/>
</dbReference>
<keyword evidence="4 6" id="KW-0720">Serine protease</keyword>
<feature type="active site" description="Charge relay system" evidence="5 6">
    <location>
        <position position="378"/>
    </location>
</feature>
<keyword evidence="2 6" id="KW-0645">Protease</keyword>
<gene>
    <name evidence="10" type="ORF">KK078_17030</name>
</gene>
<reference evidence="10 11" key="1">
    <citation type="submission" date="2021-05" db="EMBL/GenBank/DDBJ databases">
        <title>A Polyphasic approach of four new species of the genus Ohtaekwangia: Ohtaekwangia histidinii sp. nov., Ohtaekwangia cretensis sp. nov., Ohtaekwangia indiensis sp. nov., Ohtaekwangia reichenbachii sp. nov. from diverse environment.</title>
        <authorList>
            <person name="Octaviana S."/>
        </authorList>
    </citation>
    <scope>NUCLEOTIDE SEQUENCE [LARGE SCALE GENOMIC DNA]</scope>
    <source>
        <strain evidence="10 11">PWU37</strain>
    </source>
</reference>
<evidence type="ECO:0000256" key="6">
    <source>
        <dbReference type="PROSITE-ProRule" id="PRU01240"/>
    </source>
</evidence>
<feature type="region of interest" description="Disordered" evidence="8">
    <location>
        <begin position="1"/>
        <end position="23"/>
    </location>
</feature>
<dbReference type="GO" id="GO:0004252">
    <property type="term" value="F:serine-type endopeptidase activity"/>
    <property type="evidence" value="ECO:0007669"/>
    <property type="project" value="UniProtKB-UniRule"/>
</dbReference>
<dbReference type="InterPro" id="IPR023828">
    <property type="entry name" value="Peptidase_S8_Ser-AS"/>
</dbReference>
<accession>A0AAP2DA64</accession>
<dbReference type="EMBL" id="JAHESC010000024">
    <property type="protein sequence ID" value="MBT1688278.1"/>
    <property type="molecule type" value="Genomic_DNA"/>
</dbReference>
<protein>
    <submittedName>
        <fullName evidence="10">S8 family serine peptidase</fullName>
    </submittedName>
</protein>
<comment type="similarity">
    <text evidence="1 6 7">Belongs to the peptidase S8 family.</text>
</comment>
<dbReference type="AlphaFoldDB" id="A0AAP2DA64"/>
<dbReference type="Gene3D" id="3.40.50.200">
    <property type="entry name" value="Peptidase S8/S53 domain"/>
    <property type="match status" value="1"/>
</dbReference>
<dbReference type="RefSeq" id="WP_254091504.1">
    <property type="nucleotide sequence ID" value="NZ_JAHESC010000024.1"/>
</dbReference>
<dbReference type="Pfam" id="PF00082">
    <property type="entry name" value="Peptidase_S8"/>
    <property type="match status" value="1"/>
</dbReference>